<evidence type="ECO:0000313" key="6">
    <source>
        <dbReference type="EMBL" id="MDQ0472240.1"/>
    </source>
</evidence>
<feature type="transmembrane region" description="Helical" evidence="5">
    <location>
        <begin position="67"/>
        <end position="89"/>
    </location>
</feature>
<evidence type="ECO:0000313" key="7">
    <source>
        <dbReference type="Proteomes" id="UP001242480"/>
    </source>
</evidence>
<dbReference type="RefSeq" id="WP_307278751.1">
    <property type="nucleotide sequence ID" value="NZ_JAUSVX010000011.1"/>
</dbReference>
<comment type="subcellular location">
    <subcellularLocation>
        <location evidence="1">Membrane</location>
        <topology evidence="1">Multi-pass membrane protein</topology>
    </subcellularLocation>
</comment>
<name>A0ABU0JD75_9HYPH</name>
<evidence type="ECO:0000256" key="5">
    <source>
        <dbReference type="SAM" id="Phobius"/>
    </source>
</evidence>
<feature type="transmembrane region" description="Helical" evidence="5">
    <location>
        <begin position="122"/>
        <end position="155"/>
    </location>
</feature>
<keyword evidence="2 5" id="KW-0812">Transmembrane</keyword>
<dbReference type="Proteomes" id="UP001242480">
    <property type="component" value="Unassembled WGS sequence"/>
</dbReference>
<dbReference type="Gene3D" id="1.20.120.1630">
    <property type="match status" value="1"/>
</dbReference>
<dbReference type="PANTHER" id="PTHR12714">
    <property type="entry name" value="PROTEIN-S ISOPRENYLCYSTEINE O-METHYLTRANSFERASE"/>
    <property type="match status" value="1"/>
</dbReference>
<dbReference type="EMBL" id="JAUSVX010000011">
    <property type="protein sequence ID" value="MDQ0472240.1"/>
    <property type="molecule type" value="Genomic_DNA"/>
</dbReference>
<organism evidence="6 7">
    <name type="scientific">Labrys wisconsinensis</name>
    <dbReference type="NCBI Taxonomy" id="425677"/>
    <lineage>
        <taxon>Bacteria</taxon>
        <taxon>Pseudomonadati</taxon>
        <taxon>Pseudomonadota</taxon>
        <taxon>Alphaproteobacteria</taxon>
        <taxon>Hyphomicrobiales</taxon>
        <taxon>Xanthobacteraceae</taxon>
        <taxon>Labrys</taxon>
    </lineage>
</organism>
<keyword evidence="7" id="KW-1185">Reference proteome</keyword>
<keyword evidence="4 5" id="KW-0472">Membrane</keyword>
<evidence type="ECO:0000256" key="2">
    <source>
        <dbReference type="ARBA" id="ARBA00022692"/>
    </source>
</evidence>
<dbReference type="Pfam" id="PF04140">
    <property type="entry name" value="ICMT"/>
    <property type="match status" value="1"/>
</dbReference>
<dbReference type="PANTHER" id="PTHR12714:SF24">
    <property type="entry name" value="SLR1182 PROTEIN"/>
    <property type="match status" value="1"/>
</dbReference>
<accession>A0ABU0JD75</accession>
<reference evidence="6 7" key="1">
    <citation type="submission" date="2023-07" db="EMBL/GenBank/DDBJ databases">
        <title>Genomic Encyclopedia of Type Strains, Phase IV (KMG-IV): sequencing the most valuable type-strain genomes for metagenomic binning, comparative biology and taxonomic classification.</title>
        <authorList>
            <person name="Goeker M."/>
        </authorList>
    </citation>
    <scope>NUCLEOTIDE SEQUENCE [LARGE SCALE GENOMIC DNA]</scope>
    <source>
        <strain evidence="6 7">DSM 19619</strain>
    </source>
</reference>
<evidence type="ECO:0000256" key="3">
    <source>
        <dbReference type="ARBA" id="ARBA00022989"/>
    </source>
</evidence>
<comment type="caution">
    <text evidence="6">The sequence shown here is derived from an EMBL/GenBank/DDBJ whole genome shotgun (WGS) entry which is preliminary data.</text>
</comment>
<feature type="transmembrane region" description="Helical" evidence="5">
    <location>
        <begin position="38"/>
        <end position="55"/>
    </location>
</feature>
<evidence type="ECO:0000256" key="4">
    <source>
        <dbReference type="ARBA" id="ARBA00023136"/>
    </source>
</evidence>
<gene>
    <name evidence="6" type="ORF">QO011_005269</name>
</gene>
<protein>
    <submittedName>
        <fullName evidence="6">Protein-S-isoprenylcysteine O-methyltransferase Ste14</fullName>
    </submittedName>
</protein>
<evidence type="ECO:0000256" key="1">
    <source>
        <dbReference type="ARBA" id="ARBA00004141"/>
    </source>
</evidence>
<sequence>MSPARLFAAAWVIWALSWIAAAAWSGRTERRAALGDVWLYRSIIVVGAVLLFHRTSEALGAGRIWHVGYDGAYGLAGVAIAGFLFTWWARLHLGRLWSGAVTRKEGHRVVDTGPYAIVRHPIYTGLILATLGTAVAEATIPALTGLVLISFGFWLKARLEERFLTAELGAEAYGAYRRRVPMLLPFGPTGPRL</sequence>
<keyword evidence="3 5" id="KW-1133">Transmembrane helix</keyword>
<dbReference type="InterPro" id="IPR007269">
    <property type="entry name" value="ICMT_MeTrfase"/>
</dbReference>
<proteinExistence type="predicted"/>